<dbReference type="GO" id="GO:0009088">
    <property type="term" value="P:threonine biosynthetic process"/>
    <property type="evidence" value="ECO:0007669"/>
    <property type="project" value="UniProtKB-KW"/>
</dbReference>
<dbReference type="InterPro" id="IPR036554">
    <property type="entry name" value="GHMP_kinase_C_sf"/>
</dbReference>
<keyword evidence="6" id="KW-0067">ATP-binding</keyword>
<evidence type="ECO:0000256" key="5">
    <source>
        <dbReference type="ARBA" id="ARBA00022777"/>
    </source>
</evidence>
<reference evidence="9" key="1">
    <citation type="submission" date="2020-05" db="EMBL/GenBank/DDBJ databases">
        <authorList>
            <person name="Chiriac C."/>
            <person name="Salcher M."/>
            <person name="Ghai R."/>
            <person name="Kavagutti S V."/>
        </authorList>
    </citation>
    <scope>NUCLEOTIDE SEQUENCE</scope>
</reference>
<gene>
    <name evidence="9" type="ORF">UFOPK3376_02226</name>
</gene>
<dbReference type="Gene3D" id="3.30.70.890">
    <property type="entry name" value="GHMP kinase, C-terminal domain"/>
    <property type="match status" value="1"/>
</dbReference>
<evidence type="ECO:0000259" key="8">
    <source>
        <dbReference type="Pfam" id="PF08544"/>
    </source>
</evidence>
<dbReference type="InterPro" id="IPR020568">
    <property type="entry name" value="Ribosomal_Su5_D2-typ_SF"/>
</dbReference>
<dbReference type="InterPro" id="IPR006204">
    <property type="entry name" value="GHMP_kinase_N_dom"/>
</dbReference>
<evidence type="ECO:0000256" key="2">
    <source>
        <dbReference type="ARBA" id="ARBA00022679"/>
    </source>
</evidence>
<keyword evidence="5" id="KW-0418">Kinase</keyword>
<evidence type="ECO:0000313" key="9">
    <source>
        <dbReference type="EMBL" id="CAB4885997.1"/>
    </source>
</evidence>
<dbReference type="InterPro" id="IPR013750">
    <property type="entry name" value="GHMP_kinase_C_dom"/>
</dbReference>
<keyword evidence="1" id="KW-0028">Amino-acid biosynthesis</keyword>
<accession>A0A6J7ER57</accession>
<dbReference type="AlphaFoldDB" id="A0A6J7ER57"/>
<dbReference type="InterPro" id="IPR000870">
    <property type="entry name" value="Homoserine_kinase"/>
</dbReference>
<organism evidence="9">
    <name type="scientific">freshwater metagenome</name>
    <dbReference type="NCBI Taxonomy" id="449393"/>
    <lineage>
        <taxon>unclassified sequences</taxon>
        <taxon>metagenomes</taxon>
        <taxon>ecological metagenomes</taxon>
    </lineage>
</organism>
<evidence type="ECO:0000256" key="6">
    <source>
        <dbReference type="ARBA" id="ARBA00022840"/>
    </source>
</evidence>
<dbReference type="GO" id="GO:0005524">
    <property type="term" value="F:ATP binding"/>
    <property type="evidence" value="ECO:0007669"/>
    <property type="project" value="UniProtKB-KW"/>
</dbReference>
<dbReference type="HAMAP" id="MF_00384">
    <property type="entry name" value="Homoser_kinase"/>
    <property type="match status" value="1"/>
</dbReference>
<name>A0A6J7ER57_9ZZZZ</name>
<dbReference type="Pfam" id="PF08544">
    <property type="entry name" value="GHMP_kinases_C"/>
    <property type="match status" value="1"/>
</dbReference>
<evidence type="ECO:0000256" key="1">
    <source>
        <dbReference type="ARBA" id="ARBA00022605"/>
    </source>
</evidence>
<dbReference type="Gene3D" id="3.30.230.10">
    <property type="match status" value="1"/>
</dbReference>
<dbReference type="SUPFAM" id="SSF54211">
    <property type="entry name" value="Ribosomal protein S5 domain 2-like"/>
    <property type="match status" value="1"/>
</dbReference>
<evidence type="ECO:0000256" key="3">
    <source>
        <dbReference type="ARBA" id="ARBA00022697"/>
    </source>
</evidence>
<evidence type="ECO:0000259" key="7">
    <source>
        <dbReference type="Pfam" id="PF00288"/>
    </source>
</evidence>
<protein>
    <submittedName>
        <fullName evidence="9">Unannotated protein</fullName>
    </submittedName>
</protein>
<keyword evidence="3" id="KW-0791">Threonine biosynthesis</keyword>
<dbReference type="InterPro" id="IPR014721">
    <property type="entry name" value="Ribsml_uS5_D2-typ_fold_subgr"/>
</dbReference>
<sequence>MIARVPASSANLGPGFDALGMALSLWAEVGLIASDAADADAVVPEGAHVADEHHLATVAFRRLHGQGSLWVRSPIPMGRGLGYSAAVRVAGLMLACAQRDGVGADVVAGHADEVLHHASALEGHADNAAAAVLGGVVATTGERSIRVPMGFDPAVVVWVPSFVTRTDQSRSQLGTSVSLADAVFNIGHVAFLVAAFAAGDVAALRHATQDRLHQPVRFAAAPQSQAAYEAALQAGAWSAWLSGSGPTVAALCSLDMAADLAEALGADGHTKVLRIDHGGATLEA</sequence>
<proteinExistence type="inferred from homology"/>
<dbReference type="SUPFAM" id="SSF55060">
    <property type="entry name" value="GHMP Kinase, C-terminal domain"/>
    <property type="match status" value="1"/>
</dbReference>
<dbReference type="PRINTS" id="PR00958">
    <property type="entry name" value="HOMSERKINASE"/>
</dbReference>
<dbReference type="PIRSF" id="PIRSF000676">
    <property type="entry name" value="Homoser_kin"/>
    <property type="match status" value="1"/>
</dbReference>
<feature type="domain" description="GHMP kinase N-terminal" evidence="7">
    <location>
        <begin position="66"/>
        <end position="135"/>
    </location>
</feature>
<dbReference type="EMBL" id="CAFBLP010000065">
    <property type="protein sequence ID" value="CAB4885997.1"/>
    <property type="molecule type" value="Genomic_DNA"/>
</dbReference>
<keyword evidence="2" id="KW-0808">Transferase</keyword>
<dbReference type="Pfam" id="PF00288">
    <property type="entry name" value="GHMP_kinases_N"/>
    <property type="match status" value="1"/>
</dbReference>
<dbReference type="GO" id="GO:0004413">
    <property type="term" value="F:homoserine kinase activity"/>
    <property type="evidence" value="ECO:0007669"/>
    <property type="project" value="InterPro"/>
</dbReference>
<dbReference type="PANTHER" id="PTHR20861">
    <property type="entry name" value="HOMOSERINE/4-DIPHOSPHOCYTIDYL-2-C-METHYL-D-ERYTHRITOL KINASE"/>
    <property type="match status" value="1"/>
</dbReference>
<evidence type="ECO:0000256" key="4">
    <source>
        <dbReference type="ARBA" id="ARBA00022741"/>
    </source>
</evidence>
<feature type="domain" description="GHMP kinase C-terminal" evidence="8">
    <location>
        <begin position="193"/>
        <end position="267"/>
    </location>
</feature>
<dbReference type="PANTHER" id="PTHR20861:SF1">
    <property type="entry name" value="HOMOSERINE KINASE"/>
    <property type="match status" value="1"/>
</dbReference>
<keyword evidence="4" id="KW-0547">Nucleotide-binding</keyword>